<proteinExistence type="predicted"/>
<gene>
    <name evidence="1" type="ordered locus">RHA1_ro05300</name>
</gene>
<dbReference type="KEGG" id="rha:RHA1_ro05300"/>
<dbReference type="AlphaFoldDB" id="Q0S5V5"/>
<evidence type="ECO:0000313" key="2">
    <source>
        <dbReference type="Proteomes" id="UP000008710"/>
    </source>
</evidence>
<evidence type="ECO:0000313" key="1">
    <source>
        <dbReference type="EMBL" id="ABG97081.1"/>
    </source>
</evidence>
<accession>Q0S5V5</accession>
<sequence>MLRRMCPGLLPEVPLCKRAEIEIPARAAGEKKWRAATSYIRGTDYGGTPANFTHSSIDARGATLVLPTKICKLIEQTSPMPS</sequence>
<name>Q0S5V5_RHOJR</name>
<reference evidence="2" key="1">
    <citation type="journal article" date="2006" name="Proc. Natl. Acad. Sci. U.S.A.">
        <title>The complete genome of Rhodococcus sp. RHA1 provides insights into a catabolic powerhouse.</title>
        <authorList>
            <person name="McLeod M.P."/>
            <person name="Warren R.L."/>
            <person name="Hsiao W.W.L."/>
            <person name="Araki N."/>
            <person name="Myhre M."/>
            <person name="Fernandes C."/>
            <person name="Miyazawa D."/>
            <person name="Wong W."/>
            <person name="Lillquist A.L."/>
            <person name="Wang D."/>
            <person name="Dosanjh M."/>
            <person name="Hara H."/>
            <person name="Petrescu A."/>
            <person name="Morin R.D."/>
            <person name="Yang G."/>
            <person name="Stott J.M."/>
            <person name="Schein J.E."/>
            <person name="Shin H."/>
            <person name="Smailus D."/>
            <person name="Siddiqui A.S."/>
            <person name="Marra M.A."/>
            <person name="Jones S.J.M."/>
            <person name="Holt R."/>
            <person name="Brinkman F.S.L."/>
            <person name="Miyauchi K."/>
            <person name="Fukuda M."/>
            <person name="Davies J.E."/>
            <person name="Mohn W.W."/>
            <person name="Eltis L.D."/>
        </authorList>
    </citation>
    <scope>NUCLEOTIDE SEQUENCE [LARGE SCALE GENOMIC DNA]</scope>
    <source>
        <strain evidence="2">RHA1</strain>
    </source>
</reference>
<dbReference type="Proteomes" id="UP000008710">
    <property type="component" value="Chromosome"/>
</dbReference>
<protein>
    <submittedName>
        <fullName evidence="1">Uncharacterized protein</fullName>
    </submittedName>
</protein>
<dbReference type="EMBL" id="CP000431">
    <property type="protein sequence ID" value="ABG97081.1"/>
    <property type="molecule type" value="Genomic_DNA"/>
</dbReference>
<organism evidence="1 2">
    <name type="scientific">Rhodococcus jostii (strain RHA1)</name>
    <dbReference type="NCBI Taxonomy" id="101510"/>
    <lineage>
        <taxon>Bacteria</taxon>
        <taxon>Bacillati</taxon>
        <taxon>Actinomycetota</taxon>
        <taxon>Actinomycetes</taxon>
        <taxon>Mycobacteriales</taxon>
        <taxon>Nocardiaceae</taxon>
        <taxon>Rhodococcus</taxon>
    </lineage>
</organism>
<dbReference type="HOGENOM" id="CLU_2556032_0_0_11"/>